<name>A0A4R3JST7_9FIRM</name>
<dbReference type="Proteomes" id="UP000702954">
    <property type="component" value="Unassembled WGS sequence"/>
</dbReference>
<dbReference type="Gene3D" id="3.40.630.30">
    <property type="match status" value="1"/>
</dbReference>
<dbReference type="GO" id="GO:0016747">
    <property type="term" value="F:acyltransferase activity, transferring groups other than amino-acyl groups"/>
    <property type="evidence" value="ECO:0007669"/>
    <property type="project" value="InterPro"/>
</dbReference>
<dbReference type="RefSeq" id="WP_116441177.1">
    <property type="nucleotide sequence ID" value="NZ_BHEO01000002.1"/>
</dbReference>
<evidence type="ECO:0000313" key="5">
    <source>
        <dbReference type="Proteomes" id="UP000702954"/>
    </source>
</evidence>
<dbReference type="Pfam" id="PF00583">
    <property type="entry name" value="Acetyltransf_1"/>
    <property type="match status" value="1"/>
</dbReference>
<dbReference type="SUPFAM" id="SSF55729">
    <property type="entry name" value="Acyl-CoA N-acyltransferases (Nat)"/>
    <property type="match status" value="1"/>
</dbReference>
<evidence type="ECO:0000313" key="2">
    <source>
        <dbReference type="EMBL" id="GBU04145.1"/>
    </source>
</evidence>
<proteinExistence type="predicted"/>
<feature type="domain" description="N-acetyltransferase" evidence="1">
    <location>
        <begin position="10"/>
        <end position="165"/>
    </location>
</feature>
<reference evidence="2 5" key="1">
    <citation type="journal article" date="2018" name="Int. J. Syst. Evol. Microbiol.">
        <title>Draft Genome Sequence of Faecalimonas umbilicata JCM 30896T, an Acetate-Producing Bacterium Isolated from Human Feces.</title>
        <authorList>
            <person name="Sakamoto M."/>
            <person name="Ikeyama N."/>
            <person name="Yuki M."/>
            <person name="Ohkuma M."/>
        </authorList>
    </citation>
    <scope>NUCLEOTIDE SEQUENCE [LARGE SCALE GENOMIC DNA]</scope>
    <source>
        <strain evidence="2 5">EGH7</strain>
    </source>
</reference>
<protein>
    <submittedName>
        <fullName evidence="3">Acetyltransferase (GNAT) family protein</fullName>
    </submittedName>
</protein>
<evidence type="ECO:0000313" key="3">
    <source>
        <dbReference type="EMBL" id="TCS70231.1"/>
    </source>
</evidence>
<reference evidence="3 4" key="2">
    <citation type="submission" date="2019-03" db="EMBL/GenBank/DDBJ databases">
        <title>Genomic Encyclopedia of Type Strains, Phase IV (KMG-IV): sequencing the most valuable type-strain genomes for metagenomic binning, comparative biology and taxonomic classification.</title>
        <authorList>
            <person name="Goeker M."/>
        </authorList>
    </citation>
    <scope>NUCLEOTIDE SEQUENCE [LARGE SCALE GENOMIC DNA]</scope>
    <source>
        <strain evidence="3 4">DSM 103426</strain>
    </source>
</reference>
<dbReference type="InterPro" id="IPR000182">
    <property type="entry name" value="GNAT_dom"/>
</dbReference>
<accession>A0A4R3JST7</accession>
<dbReference type="PROSITE" id="PS51186">
    <property type="entry name" value="GNAT"/>
    <property type="match status" value="1"/>
</dbReference>
<organism evidence="3 4">
    <name type="scientific">Faecalimonas umbilicata</name>
    <dbReference type="NCBI Taxonomy" id="1912855"/>
    <lineage>
        <taxon>Bacteria</taxon>
        <taxon>Bacillati</taxon>
        <taxon>Bacillota</taxon>
        <taxon>Clostridia</taxon>
        <taxon>Lachnospirales</taxon>
        <taxon>Lachnospiraceae</taxon>
        <taxon>Faecalimonas</taxon>
    </lineage>
</organism>
<evidence type="ECO:0000259" key="1">
    <source>
        <dbReference type="PROSITE" id="PS51186"/>
    </source>
</evidence>
<comment type="caution">
    <text evidence="3">The sequence shown here is derived from an EMBL/GenBank/DDBJ whole genome shotgun (WGS) entry which is preliminary data.</text>
</comment>
<keyword evidence="3" id="KW-0808">Transferase</keyword>
<dbReference type="EMBL" id="SLZV01000001">
    <property type="protein sequence ID" value="TCS70231.1"/>
    <property type="molecule type" value="Genomic_DNA"/>
</dbReference>
<gene>
    <name evidence="3" type="ORF">EDD74_10179</name>
    <name evidence="2" type="ORF">FAEUMB_06860</name>
</gene>
<dbReference type="Proteomes" id="UP000294613">
    <property type="component" value="Unassembled WGS sequence"/>
</dbReference>
<sequence length="165" mass="18689">MNPQNLSHSYAVRKLTEQDLPRLLTLCEQNPQYYRHCPPNASLSSLQEDMTALPPQKTVDDKYYIGFFDGDTLIAVMDLILQYPNEETAFIGFFMVNAKNQGCGIGSQIISEVFSYLKQSFSSVRLGYVKGNKQAEQFWKKNGLDPTGVVTEEELYDIVVMETAL</sequence>
<dbReference type="InterPro" id="IPR016181">
    <property type="entry name" value="Acyl_CoA_acyltransferase"/>
</dbReference>
<dbReference type="EMBL" id="BHEO01000002">
    <property type="protein sequence ID" value="GBU04145.1"/>
    <property type="molecule type" value="Genomic_DNA"/>
</dbReference>
<evidence type="ECO:0000313" key="4">
    <source>
        <dbReference type="Proteomes" id="UP000294613"/>
    </source>
</evidence>
<keyword evidence="5" id="KW-1185">Reference proteome</keyword>
<dbReference type="AlphaFoldDB" id="A0A4R3JST7"/>